<dbReference type="KEGG" id="kba:A0U89_05245"/>
<dbReference type="Gene3D" id="3.40.1690.10">
    <property type="entry name" value="secretion proteins EscU"/>
    <property type="match status" value="1"/>
</dbReference>
<comment type="similarity">
    <text evidence="1">Belongs to the type III secretion exporter family.</text>
</comment>
<dbReference type="Proteomes" id="UP000179145">
    <property type="component" value="Chromosome"/>
</dbReference>
<dbReference type="EMBL" id="CP014674">
    <property type="protein sequence ID" value="AOX16627.1"/>
    <property type="molecule type" value="Genomic_DNA"/>
</dbReference>
<proteinExistence type="inferred from homology"/>
<dbReference type="PRINTS" id="PR00950">
    <property type="entry name" value="TYPE3IMSPROT"/>
</dbReference>
<dbReference type="OrthoDB" id="9807950at2"/>
<dbReference type="eggNOG" id="COG4792">
    <property type="taxonomic scope" value="Bacteria"/>
</dbReference>
<dbReference type="AlphaFoldDB" id="A0A1D8UT03"/>
<dbReference type="SUPFAM" id="SSF160544">
    <property type="entry name" value="EscU C-terminal domain-like"/>
    <property type="match status" value="1"/>
</dbReference>
<sequence length="346" mass="38197">MSGSSEEKNLPASAKKLAERRRKGHIAKAPDLQVAVVSVTLIGWLLVESSTISSHLQALIHTAAQALTLDFPSGVRLMTDATRRILILDALTPLLIAVVASVLVKLIVNRGFIFAIDPILPKLEKINPIAGFKNLFKAQNFVDLGISLIKTTLFGGTLMLIIYSAIGGLVRIPEIEPSGLTSVLRALLLPMFGAACFFYAAAGLADLLIQRLMFLREMRMTQTEAKNERKETLGNPLIKQQQRRMQMEARRNPTKLGPTRATILICDDNLVVGLRYKPGDTPVPQIVCKGRGEQAQGFRNIARERHVPMCWNRELARDLFAAFRPGMTITTDFFQPVAYALQNTPS</sequence>
<dbReference type="InterPro" id="IPR029025">
    <property type="entry name" value="T3SS_substrate_exporter_C"/>
</dbReference>
<name>A0A1D8UT03_9PROT</name>
<dbReference type="PANTHER" id="PTHR30531:SF12">
    <property type="entry name" value="FLAGELLAR BIOSYNTHETIC PROTEIN FLHB"/>
    <property type="match status" value="1"/>
</dbReference>
<evidence type="ECO:0000313" key="2">
    <source>
        <dbReference type="EMBL" id="AOX16627.1"/>
    </source>
</evidence>
<dbReference type="GO" id="GO:0005886">
    <property type="term" value="C:plasma membrane"/>
    <property type="evidence" value="ECO:0007669"/>
    <property type="project" value="TreeGrafter"/>
</dbReference>
<evidence type="ECO:0000256" key="1">
    <source>
        <dbReference type="ARBA" id="ARBA00010690"/>
    </source>
</evidence>
<organism evidence="2 3">
    <name type="scientific">Kozakia baliensis</name>
    <dbReference type="NCBI Taxonomy" id="153496"/>
    <lineage>
        <taxon>Bacteria</taxon>
        <taxon>Pseudomonadati</taxon>
        <taxon>Pseudomonadota</taxon>
        <taxon>Alphaproteobacteria</taxon>
        <taxon>Acetobacterales</taxon>
        <taxon>Acetobacteraceae</taxon>
        <taxon>Kozakia</taxon>
    </lineage>
</organism>
<dbReference type="RefSeq" id="WP_070402363.1">
    <property type="nucleotide sequence ID" value="NZ_BJVW01000019.1"/>
</dbReference>
<dbReference type="PANTHER" id="PTHR30531">
    <property type="entry name" value="FLAGELLAR BIOSYNTHETIC PROTEIN FLHB"/>
    <property type="match status" value="1"/>
</dbReference>
<evidence type="ECO:0000313" key="3">
    <source>
        <dbReference type="Proteomes" id="UP000179145"/>
    </source>
</evidence>
<dbReference type="STRING" id="153496.A0U89_05245"/>
<keyword evidence="3" id="KW-1185">Reference proteome</keyword>
<reference evidence="2 3" key="1">
    <citation type="journal article" date="2016" name="Microb. Cell Fact.">
        <title>Dissection of exopolysaccharide biosynthesis in Kozakia baliensis.</title>
        <authorList>
            <person name="Brandt J.U."/>
            <person name="Jakob F."/>
            <person name="Behr J."/>
            <person name="Geissler A.J."/>
            <person name="Vogel R.F."/>
        </authorList>
    </citation>
    <scope>NUCLEOTIDE SEQUENCE [LARGE SCALE GENOMIC DNA]</scope>
    <source>
        <strain evidence="2 3">DSM 14400</strain>
    </source>
</reference>
<dbReference type="InterPro" id="IPR006135">
    <property type="entry name" value="T3SS_substrate_exporter"/>
</dbReference>
<protein>
    <submittedName>
        <fullName evidence="2">Uncharacterized protein</fullName>
    </submittedName>
</protein>
<dbReference type="GO" id="GO:0009306">
    <property type="term" value="P:protein secretion"/>
    <property type="evidence" value="ECO:0007669"/>
    <property type="project" value="InterPro"/>
</dbReference>
<gene>
    <name evidence="2" type="ORF">A0U89_05245</name>
</gene>
<accession>A0A1D8UT03</accession>
<dbReference type="Pfam" id="PF01312">
    <property type="entry name" value="Bac_export_2"/>
    <property type="match status" value="1"/>
</dbReference>